<dbReference type="GO" id="GO:0003755">
    <property type="term" value="F:peptidyl-prolyl cis-trans isomerase activity"/>
    <property type="evidence" value="ECO:0007669"/>
    <property type="project" value="UniProtKB-KW"/>
</dbReference>
<name>A0AA35IZ10_SACMI</name>
<evidence type="ECO:0000256" key="7">
    <source>
        <dbReference type="SAM" id="SignalP"/>
    </source>
</evidence>
<feature type="domain" description="PPIase FKBP-type" evidence="8">
    <location>
        <begin position="43"/>
        <end position="132"/>
    </location>
</feature>
<dbReference type="EMBL" id="OX365760">
    <property type="protein sequence ID" value="CAI4038366.1"/>
    <property type="molecule type" value="Genomic_DNA"/>
</dbReference>
<evidence type="ECO:0000256" key="5">
    <source>
        <dbReference type="ARBA" id="ARBA00024206"/>
    </source>
</evidence>
<feature type="signal peptide" evidence="7">
    <location>
        <begin position="1"/>
        <end position="17"/>
    </location>
</feature>
<dbReference type="PANTHER" id="PTHR45779">
    <property type="entry name" value="PEPTIDYLPROLYL ISOMERASE"/>
    <property type="match status" value="1"/>
</dbReference>
<evidence type="ECO:0000259" key="8">
    <source>
        <dbReference type="PROSITE" id="PS50059"/>
    </source>
</evidence>
<comment type="similarity">
    <text evidence="5">Belongs to the FKBP-type PPIase family. FKBP2 subfamily.</text>
</comment>
<dbReference type="AlphaFoldDB" id="A0AA35IZ10"/>
<accession>A0AA35IZ10</accession>
<dbReference type="InterPro" id="IPR044609">
    <property type="entry name" value="FKBP2/11"/>
</dbReference>
<evidence type="ECO:0000256" key="4">
    <source>
        <dbReference type="ARBA" id="ARBA00023235"/>
    </source>
</evidence>
<comment type="catalytic activity">
    <reaction evidence="1 6">
        <text>[protein]-peptidylproline (omega=180) = [protein]-peptidylproline (omega=0)</text>
        <dbReference type="Rhea" id="RHEA:16237"/>
        <dbReference type="Rhea" id="RHEA-COMP:10747"/>
        <dbReference type="Rhea" id="RHEA-COMP:10748"/>
        <dbReference type="ChEBI" id="CHEBI:83833"/>
        <dbReference type="ChEBI" id="CHEBI:83834"/>
        <dbReference type="EC" id="5.2.1.8"/>
    </reaction>
</comment>
<keyword evidence="4 6" id="KW-0413">Isomerase</keyword>
<dbReference type="RefSeq" id="XP_056081481.1">
    <property type="nucleotide sequence ID" value="XM_056221718.1"/>
</dbReference>
<evidence type="ECO:0000313" key="10">
    <source>
        <dbReference type="Proteomes" id="UP001161438"/>
    </source>
</evidence>
<keyword evidence="10" id="KW-1185">Reference proteome</keyword>
<dbReference type="Pfam" id="PF00254">
    <property type="entry name" value="FKBP_C"/>
    <property type="match status" value="1"/>
</dbReference>
<dbReference type="Proteomes" id="UP001161438">
    <property type="component" value="Chromosome 4"/>
</dbReference>
<dbReference type="PANTHER" id="PTHR45779:SF7">
    <property type="entry name" value="PEPTIDYLPROLYL ISOMERASE"/>
    <property type="match status" value="1"/>
</dbReference>
<dbReference type="InterPro" id="IPR001179">
    <property type="entry name" value="PPIase_FKBP_dom"/>
</dbReference>
<proteinExistence type="inferred from homology"/>
<gene>
    <name evidence="9" type="primary">SMKI04G7100</name>
    <name evidence="9" type="ORF">SMKI_04G7100</name>
</gene>
<keyword evidence="7" id="KW-0732">Signal</keyword>
<reference evidence="9" key="1">
    <citation type="submission" date="2022-10" db="EMBL/GenBank/DDBJ databases">
        <authorList>
            <person name="Byrne P K."/>
        </authorList>
    </citation>
    <scope>NUCLEOTIDE SEQUENCE</scope>
    <source>
        <strain evidence="9">IFO1815</strain>
    </source>
</reference>
<organism evidence="9 10">
    <name type="scientific">Saccharomyces mikatae IFO 1815</name>
    <dbReference type="NCBI Taxonomy" id="226126"/>
    <lineage>
        <taxon>Eukaryota</taxon>
        <taxon>Fungi</taxon>
        <taxon>Dikarya</taxon>
        <taxon>Ascomycota</taxon>
        <taxon>Saccharomycotina</taxon>
        <taxon>Saccharomycetes</taxon>
        <taxon>Saccharomycetales</taxon>
        <taxon>Saccharomycetaceae</taxon>
        <taxon>Saccharomyces</taxon>
    </lineage>
</organism>
<dbReference type="GeneID" id="80917577"/>
<evidence type="ECO:0000256" key="1">
    <source>
        <dbReference type="ARBA" id="ARBA00000971"/>
    </source>
</evidence>
<evidence type="ECO:0000256" key="2">
    <source>
        <dbReference type="ARBA" id="ARBA00013194"/>
    </source>
</evidence>
<dbReference type="Gene3D" id="3.10.50.40">
    <property type="match status" value="1"/>
</dbReference>
<dbReference type="EC" id="5.2.1.8" evidence="2 6"/>
<dbReference type="InterPro" id="IPR046357">
    <property type="entry name" value="PPIase_dom_sf"/>
</dbReference>
<evidence type="ECO:0000256" key="3">
    <source>
        <dbReference type="ARBA" id="ARBA00023110"/>
    </source>
</evidence>
<keyword evidence="3 6" id="KW-0697">Rotamase</keyword>
<sequence>MLFNLCLLFSFFSTILAGSLTDLEIGVTKRIPVEKCLVKAMPGDKIEVHYTGSLLESGTVFDSSYSRGSPIAFELGVGRVIKGWDQGVAGMCIGEKRKLQIPSSLAYGESGVPGVIPPGADLVFDVELVNVKSTIN</sequence>
<dbReference type="FunFam" id="3.10.50.40:FF:000006">
    <property type="entry name" value="Peptidyl-prolyl cis-trans isomerase"/>
    <property type="match status" value="1"/>
</dbReference>
<dbReference type="SUPFAM" id="SSF54534">
    <property type="entry name" value="FKBP-like"/>
    <property type="match status" value="1"/>
</dbReference>
<evidence type="ECO:0000313" key="9">
    <source>
        <dbReference type="EMBL" id="CAI4038366.1"/>
    </source>
</evidence>
<evidence type="ECO:0000256" key="6">
    <source>
        <dbReference type="PROSITE-ProRule" id="PRU00277"/>
    </source>
</evidence>
<dbReference type="GO" id="GO:0005783">
    <property type="term" value="C:endoplasmic reticulum"/>
    <property type="evidence" value="ECO:0007669"/>
    <property type="project" value="TreeGrafter"/>
</dbReference>
<feature type="chain" id="PRO_5041368400" description="peptidylprolyl isomerase" evidence="7">
    <location>
        <begin position="18"/>
        <end position="136"/>
    </location>
</feature>
<protein>
    <recommendedName>
        <fullName evidence="2 6">peptidylprolyl isomerase</fullName>
        <ecNumber evidence="2 6">5.2.1.8</ecNumber>
    </recommendedName>
</protein>
<dbReference type="PROSITE" id="PS50059">
    <property type="entry name" value="FKBP_PPIASE"/>
    <property type="match status" value="1"/>
</dbReference>